<dbReference type="Proteomes" id="UP000009224">
    <property type="component" value="Chromosome"/>
</dbReference>
<protein>
    <submittedName>
        <fullName evidence="2">Uncharacterized protein</fullName>
    </submittedName>
</protein>
<organism evidence="2 3">
    <name type="scientific">Mycolicibacter sinensis (strain JDM601)</name>
    <name type="common">Mycobacterium sinense</name>
    <dbReference type="NCBI Taxonomy" id="875328"/>
    <lineage>
        <taxon>Bacteria</taxon>
        <taxon>Bacillati</taxon>
        <taxon>Actinomycetota</taxon>
        <taxon>Actinomycetes</taxon>
        <taxon>Mycobacteriales</taxon>
        <taxon>Mycobacteriaceae</taxon>
        <taxon>Mycolicibacter</taxon>
    </lineage>
</organism>
<feature type="region of interest" description="Disordered" evidence="1">
    <location>
        <begin position="1"/>
        <end position="31"/>
    </location>
</feature>
<evidence type="ECO:0000313" key="3">
    <source>
        <dbReference type="Proteomes" id="UP000009224"/>
    </source>
</evidence>
<sequence length="68" mass="7198">MSVVPRGTRRPQVSRTGQRRPPAGEQVAAPPIDAIGCQAVMSASAKPRLAGRQPSNRGGVPRVIDRVE</sequence>
<evidence type="ECO:0000313" key="2">
    <source>
        <dbReference type="EMBL" id="AEF37188.1"/>
    </source>
</evidence>
<reference evidence="2 3" key="1">
    <citation type="journal article" date="2011" name="J. Bacteriol.">
        <title>Complete genome sequence of a novel clinical isolate, the nontuberculous Mycobacterium strain JDM601.</title>
        <authorList>
            <person name="Zhang Z.Y."/>
            <person name="Sun Z.Q."/>
            <person name="Wang Z.L."/>
            <person name="Wen Z.L."/>
            <person name="Sun Q.W."/>
            <person name="Zhu Z.Q."/>
            <person name="Song Y.Z."/>
            <person name="Zhao J.W."/>
            <person name="Wang H.H."/>
            <person name="Zhang S.L."/>
            <person name="Guo X.K."/>
        </authorList>
    </citation>
    <scope>NUCLEOTIDE SEQUENCE [LARGE SCALE GENOMIC DNA]</scope>
    <source>
        <strain evidence="2 3">JDM601</strain>
    </source>
</reference>
<proteinExistence type="predicted"/>
<dbReference type="AlphaFoldDB" id="F5Z3W0"/>
<dbReference type="KEGG" id="mjd:JDM601_3188"/>
<dbReference type="EMBL" id="CP002329">
    <property type="protein sequence ID" value="AEF37188.1"/>
    <property type="molecule type" value="Genomic_DNA"/>
</dbReference>
<dbReference type="STRING" id="875328.JDM601_3188"/>
<evidence type="ECO:0000256" key="1">
    <source>
        <dbReference type="SAM" id="MobiDB-lite"/>
    </source>
</evidence>
<feature type="region of interest" description="Disordered" evidence="1">
    <location>
        <begin position="45"/>
        <end position="68"/>
    </location>
</feature>
<dbReference type="HOGENOM" id="CLU_2789511_0_0_11"/>
<accession>F5Z3W0</accession>
<name>F5Z3W0_MYCSD</name>
<keyword evidence="3" id="KW-1185">Reference proteome</keyword>
<gene>
    <name evidence="2" type="ordered locus">JDM601_3188</name>
</gene>